<comment type="caution">
    <text evidence="1">The sequence shown here is derived from an EMBL/GenBank/DDBJ whole genome shotgun (WGS) entry which is preliminary data.</text>
</comment>
<sequence>MRSPSKPAPVNVCSIPGFPASDGRPSAVFLAENSSRWDVLDVIKEVLMHGEFAS</sequence>
<evidence type="ECO:0000313" key="1">
    <source>
        <dbReference type="EMBL" id="KAG0565410.1"/>
    </source>
</evidence>
<reference evidence="1" key="1">
    <citation type="submission" date="2020-06" db="EMBL/GenBank/DDBJ databases">
        <title>WGS assembly of Ceratodon purpureus strain R40.</title>
        <authorList>
            <person name="Carey S.B."/>
            <person name="Jenkins J."/>
            <person name="Shu S."/>
            <person name="Lovell J.T."/>
            <person name="Sreedasyam A."/>
            <person name="Maumus F."/>
            <person name="Tiley G.P."/>
            <person name="Fernandez-Pozo N."/>
            <person name="Barry K."/>
            <person name="Chen C."/>
            <person name="Wang M."/>
            <person name="Lipzen A."/>
            <person name="Daum C."/>
            <person name="Saski C.A."/>
            <person name="Payton A.C."/>
            <person name="Mcbreen J.C."/>
            <person name="Conrad R.E."/>
            <person name="Kollar L.M."/>
            <person name="Olsson S."/>
            <person name="Huttunen S."/>
            <person name="Landis J.B."/>
            <person name="Wickett N.J."/>
            <person name="Johnson M.G."/>
            <person name="Rensing S.A."/>
            <person name="Grimwood J."/>
            <person name="Schmutz J."/>
            <person name="Mcdaniel S.F."/>
        </authorList>
    </citation>
    <scope>NUCLEOTIDE SEQUENCE</scope>
    <source>
        <strain evidence="1">R40</strain>
    </source>
</reference>
<evidence type="ECO:0000313" key="2">
    <source>
        <dbReference type="Proteomes" id="UP000822688"/>
    </source>
</evidence>
<proteinExistence type="predicted"/>
<dbReference type="AlphaFoldDB" id="A0A8T0H249"/>
<name>A0A8T0H249_CERPU</name>
<protein>
    <submittedName>
        <fullName evidence="1">Uncharacterized protein</fullName>
    </submittedName>
</protein>
<keyword evidence="2" id="KW-1185">Reference proteome</keyword>
<dbReference type="Proteomes" id="UP000822688">
    <property type="component" value="Chromosome 8"/>
</dbReference>
<dbReference type="EMBL" id="CM026429">
    <property type="protein sequence ID" value="KAG0565410.1"/>
    <property type="molecule type" value="Genomic_DNA"/>
</dbReference>
<accession>A0A8T0H249</accession>
<organism evidence="1 2">
    <name type="scientific">Ceratodon purpureus</name>
    <name type="common">Fire moss</name>
    <name type="synonym">Dicranum purpureum</name>
    <dbReference type="NCBI Taxonomy" id="3225"/>
    <lineage>
        <taxon>Eukaryota</taxon>
        <taxon>Viridiplantae</taxon>
        <taxon>Streptophyta</taxon>
        <taxon>Embryophyta</taxon>
        <taxon>Bryophyta</taxon>
        <taxon>Bryophytina</taxon>
        <taxon>Bryopsida</taxon>
        <taxon>Dicranidae</taxon>
        <taxon>Pseudoditrichales</taxon>
        <taxon>Ditrichaceae</taxon>
        <taxon>Ceratodon</taxon>
    </lineage>
</organism>
<gene>
    <name evidence="1" type="ORF">KC19_8G188100</name>
</gene>